<sequence length="340" mass="36840">MKNTLYIIALLTCLFGFSQKISTLYENANKAVVLIKTLQAEVLYEGGLATMSGLNGFGSGFVISEAGDILTVAHLVQTAEYIIVTFADGEEIEAKVLYSYPLSDVALIRTLTPKSTPLTVLKLGDSDLAKTGDQVFIIGAPYGLKSSLSVGYISGKYTRKPLFNGLITAEIIQSDAAINMGSSGGPMFNMKGEVIGIASFILSRSQGFQGLGFATTSNIAKKLLLEEHAIWTGIQSSFLYGHLAEILNVPQKGGILVEKVAANSLGDQLGLQGGYFRTILEDKEYILGGDILLMVEEIPLTNEENLIKSWYKLQELKPGDLIRFTLLRRGKIEKISEIVP</sequence>
<name>A0ABW7MQC4_9FLAO</name>
<proteinExistence type="predicted"/>
<evidence type="ECO:0000256" key="2">
    <source>
        <dbReference type="ARBA" id="ARBA00022801"/>
    </source>
</evidence>
<dbReference type="InterPro" id="IPR051201">
    <property type="entry name" value="Chloro_Bact_Ser_Proteases"/>
</dbReference>
<comment type="caution">
    <text evidence="3">The sequence shown here is derived from an EMBL/GenBank/DDBJ whole genome shotgun (WGS) entry which is preliminary data.</text>
</comment>
<dbReference type="Proteomes" id="UP001610104">
    <property type="component" value="Unassembled WGS sequence"/>
</dbReference>
<protein>
    <submittedName>
        <fullName evidence="3">Trypsin-like peptidase domain-containing protein</fullName>
    </submittedName>
</protein>
<dbReference type="RefSeq" id="WP_395438288.1">
    <property type="nucleotide sequence ID" value="NZ_JBAWKC010000003.1"/>
</dbReference>
<organism evidence="3 4">
    <name type="scientific">Gaetbulibacter aquiaggeris</name>
    <dbReference type="NCBI Taxonomy" id="1735373"/>
    <lineage>
        <taxon>Bacteria</taxon>
        <taxon>Pseudomonadati</taxon>
        <taxon>Bacteroidota</taxon>
        <taxon>Flavobacteriia</taxon>
        <taxon>Flavobacteriales</taxon>
        <taxon>Flavobacteriaceae</taxon>
        <taxon>Gaetbulibacter</taxon>
    </lineage>
</organism>
<dbReference type="InterPro" id="IPR009003">
    <property type="entry name" value="Peptidase_S1_PA"/>
</dbReference>
<gene>
    <name evidence="3" type="ORF">V8G56_09875</name>
</gene>
<evidence type="ECO:0000313" key="3">
    <source>
        <dbReference type="EMBL" id="MFH6769041.1"/>
    </source>
</evidence>
<evidence type="ECO:0000256" key="1">
    <source>
        <dbReference type="ARBA" id="ARBA00022670"/>
    </source>
</evidence>
<dbReference type="InterPro" id="IPR001940">
    <property type="entry name" value="Peptidase_S1C"/>
</dbReference>
<dbReference type="EMBL" id="JBAWKC010000003">
    <property type="protein sequence ID" value="MFH6769041.1"/>
    <property type="molecule type" value="Genomic_DNA"/>
</dbReference>
<dbReference type="Pfam" id="PF13365">
    <property type="entry name" value="Trypsin_2"/>
    <property type="match status" value="1"/>
</dbReference>
<dbReference type="SUPFAM" id="SSF50494">
    <property type="entry name" value="Trypsin-like serine proteases"/>
    <property type="match status" value="1"/>
</dbReference>
<dbReference type="SUPFAM" id="SSF50156">
    <property type="entry name" value="PDZ domain-like"/>
    <property type="match status" value="1"/>
</dbReference>
<dbReference type="Gene3D" id="2.40.10.120">
    <property type="match status" value="1"/>
</dbReference>
<accession>A0ABW7MQC4</accession>
<evidence type="ECO:0000313" key="4">
    <source>
        <dbReference type="Proteomes" id="UP001610104"/>
    </source>
</evidence>
<dbReference type="Gene3D" id="2.30.42.10">
    <property type="match status" value="1"/>
</dbReference>
<keyword evidence="4" id="KW-1185">Reference proteome</keyword>
<dbReference type="PANTHER" id="PTHR43343:SF3">
    <property type="entry name" value="PROTEASE DO-LIKE 8, CHLOROPLASTIC"/>
    <property type="match status" value="1"/>
</dbReference>
<keyword evidence="1" id="KW-0645">Protease</keyword>
<dbReference type="PRINTS" id="PR00834">
    <property type="entry name" value="PROTEASES2C"/>
</dbReference>
<dbReference type="InterPro" id="IPR036034">
    <property type="entry name" value="PDZ_sf"/>
</dbReference>
<keyword evidence="2" id="KW-0378">Hydrolase</keyword>
<reference evidence="3 4" key="1">
    <citation type="submission" date="2024-02" db="EMBL/GenBank/DDBJ databases">
        <title>A Gaetbulibacter species isolated from tidal flats and genomic insights of their niches.</title>
        <authorList>
            <person name="Ye Y."/>
        </authorList>
    </citation>
    <scope>NUCLEOTIDE SEQUENCE [LARGE SCALE GENOMIC DNA]</scope>
    <source>
        <strain evidence="3 4">KEM-8</strain>
    </source>
</reference>
<dbReference type="PANTHER" id="PTHR43343">
    <property type="entry name" value="PEPTIDASE S12"/>
    <property type="match status" value="1"/>
</dbReference>